<keyword evidence="5" id="KW-0063">Aspartyl esterase</keyword>
<dbReference type="InterPro" id="IPR000070">
    <property type="entry name" value="Pectinesterase_cat"/>
</dbReference>
<evidence type="ECO:0000313" key="7">
    <source>
        <dbReference type="EMBL" id="KAJ4968042.1"/>
    </source>
</evidence>
<dbReference type="GO" id="GO:0042545">
    <property type="term" value="P:cell wall modification"/>
    <property type="evidence" value="ECO:0007669"/>
    <property type="project" value="InterPro"/>
</dbReference>
<proteinExistence type="inferred from homology"/>
<dbReference type="AlphaFoldDB" id="A0A9Q0KCN2"/>
<dbReference type="Gene3D" id="1.20.140.40">
    <property type="entry name" value="Invertase/pectin methylesterase inhibitor family protein"/>
    <property type="match status" value="1"/>
</dbReference>
<keyword evidence="8" id="KW-1185">Reference proteome</keyword>
<evidence type="ECO:0000259" key="6">
    <source>
        <dbReference type="SMART" id="SM00856"/>
    </source>
</evidence>
<evidence type="ECO:0000256" key="3">
    <source>
        <dbReference type="ARBA" id="ARBA00007786"/>
    </source>
</evidence>
<dbReference type="CDD" id="cd15798">
    <property type="entry name" value="PMEI-like_3"/>
    <property type="match status" value="1"/>
</dbReference>
<comment type="similarity">
    <text evidence="3">In the C-terminal section; belongs to the pectinesterase family.</text>
</comment>
<dbReference type="EMBL" id="JAMYWD010000006">
    <property type="protein sequence ID" value="KAJ4968042.1"/>
    <property type="molecule type" value="Genomic_DNA"/>
</dbReference>
<name>A0A9Q0KCN2_9MAGN</name>
<dbReference type="InterPro" id="IPR011050">
    <property type="entry name" value="Pectin_lyase_fold/virulence"/>
</dbReference>
<dbReference type="InterPro" id="IPR006501">
    <property type="entry name" value="Pectinesterase_inhib_dom"/>
</dbReference>
<comment type="caution">
    <text evidence="7">The sequence shown here is derived from an EMBL/GenBank/DDBJ whole genome shotgun (WGS) entry which is preliminary data.</text>
</comment>
<dbReference type="Gene3D" id="2.160.20.10">
    <property type="entry name" value="Single-stranded right-handed beta-helix, Pectin lyase-like"/>
    <property type="match status" value="2"/>
</dbReference>
<dbReference type="GO" id="GO:0004857">
    <property type="term" value="F:enzyme inhibitor activity"/>
    <property type="evidence" value="ECO:0007669"/>
    <property type="project" value="InterPro"/>
</dbReference>
<dbReference type="PANTHER" id="PTHR31707">
    <property type="entry name" value="PECTINESTERASE"/>
    <property type="match status" value="1"/>
</dbReference>
<reference evidence="7" key="1">
    <citation type="journal article" date="2023" name="Plant J.">
        <title>The genome of the king protea, Protea cynaroides.</title>
        <authorList>
            <person name="Chang J."/>
            <person name="Duong T.A."/>
            <person name="Schoeman C."/>
            <person name="Ma X."/>
            <person name="Roodt D."/>
            <person name="Barker N."/>
            <person name="Li Z."/>
            <person name="Van de Peer Y."/>
            <person name="Mizrachi E."/>
        </authorList>
    </citation>
    <scope>NUCLEOTIDE SEQUENCE</scope>
    <source>
        <tissue evidence="7">Young leaves</tissue>
    </source>
</reference>
<dbReference type="Proteomes" id="UP001141806">
    <property type="component" value="Unassembled WGS sequence"/>
</dbReference>
<dbReference type="NCBIfam" id="TIGR01614">
    <property type="entry name" value="PME_inhib"/>
    <property type="match status" value="1"/>
</dbReference>
<dbReference type="SUPFAM" id="SSF101148">
    <property type="entry name" value="Plant invertase/pectin methylesterase inhibitor"/>
    <property type="match status" value="1"/>
</dbReference>
<dbReference type="SMART" id="SM00856">
    <property type="entry name" value="PMEI"/>
    <property type="match status" value="1"/>
</dbReference>
<evidence type="ECO:0000313" key="8">
    <source>
        <dbReference type="Proteomes" id="UP001141806"/>
    </source>
</evidence>
<organism evidence="7 8">
    <name type="scientific">Protea cynaroides</name>
    <dbReference type="NCBI Taxonomy" id="273540"/>
    <lineage>
        <taxon>Eukaryota</taxon>
        <taxon>Viridiplantae</taxon>
        <taxon>Streptophyta</taxon>
        <taxon>Embryophyta</taxon>
        <taxon>Tracheophyta</taxon>
        <taxon>Spermatophyta</taxon>
        <taxon>Magnoliopsida</taxon>
        <taxon>Proteales</taxon>
        <taxon>Proteaceae</taxon>
        <taxon>Protea</taxon>
    </lineage>
</organism>
<dbReference type="InterPro" id="IPR035513">
    <property type="entry name" value="Invertase/methylesterase_inhib"/>
</dbReference>
<dbReference type="OrthoDB" id="2019149at2759"/>
<evidence type="ECO:0000256" key="1">
    <source>
        <dbReference type="ARBA" id="ARBA00005184"/>
    </source>
</evidence>
<evidence type="ECO:0000256" key="2">
    <source>
        <dbReference type="ARBA" id="ARBA00006027"/>
    </source>
</evidence>
<keyword evidence="4" id="KW-0378">Hydrolase</keyword>
<dbReference type="GO" id="GO:0030599">
    <property type="term" value="F:pectinesterase activity"/>
    <property type="evidence" value="ECO:0007669"/>
    <property type="project" value="InterPro"/>
</dbReference>
<sequence length="399" mass="43927">MEHPQSECAAAGNKMTSKGLIVSVSLILIVGVVNGAHEKSLSTNMKAVEAICSPTSYKDKCISIIAPVASNSSSSLKDYFRVALAETTEATKLALETSQTIKIENLKRYDELALGECKKFLQFAVEELEEALALLEGNELQGIHDEVYEFRNWLTAVGVYKETCLDQIENVDLKAGMQDGLFNATLLTVNAADIFAELSMILVALNIQVKVKNPNHRKLLNVGEGDNPHWLSERDRWLLEEALPVPDAIVDLLGHGPKVFNSIAAALDAYPKKLLPGQKYVVYVKAGTYKEENLTVHKNQSNVFMYGDGPEKTIITGNKSYYIQHIPTSYTYSFEYANTGPGAKTNGRVNWPTYKLFNDSKDAFPFTAGQMLSGPNATDSPIPWLTDTGIPFYTGFAKP</sequence>
<dbReference type="InterPro" id="IPR012334">
    <property type="entry name" value="Pectin_lyas_fold"/>
</dbReference>
<protein>
    <recommendedName>
        <fullName evidence="6">Pectinesterase inhibitor domain-containing protein</fullName>
    </recommendedName>
</protein>
<dbReference type="Pfam" id="PF01095">
    <property type="entry name" value="Pectinesterase"/>
    <property type="match status" value="2"/>
</dbReference>
<evidence type="ECO:0000256" key="4">
    <source>
        <dbReference type="ARBA" id="ARBA00022801"/>
    </source>
</evidence>
<feature type="domain" description="Pectinesterase inhibitor" evidence="6">
    <location>
        <begin position="43"/>
        <end position="194"/>
    </location>
</feature>
<dbReference type="Pfam" id="PF04043">
    <property type="entry name" value="PMEI"/>
    <property type="match status" value="1"/>
</dbReference>
<gene>
    <name evidence="7" type="ORF">NE237_014743</name>
</gene>
<evidence type="ECO:0000256" key="5">
    <source>
        <dbReference type="ARBA" id="ARBA00023085"/>
    </source>
</evidence>
<dbReference type="SUPFAM" id="SSF51126">
    <property type="entry name" value="Pectin lyase-like"/>
    <property type="match status" value="1"/>
</dbReference>
<accession>A0A9Q0KCN2</accession>
<comment type="pathway">
    <text evidence="1">Glycan metabolism; pectin degradation; 2-dehydro-3-deoxy-D-gluconate from pectin: step 1/5.</text>
</comment>
<comment type="similarity">
    <text evidence="2">In the N-terminal section; belongs to the PMEI family.</text>
</comment>